<feature type="transmembrane region" description="Helical" evidence="2">
    <location>
        <begin position="291"/>
        <end position="311"/>
    </location>
</feature>
<organism evidence="3 4">
    <name type="scientific">Sinosporangium album</name>
    <dbReference type="NCBI Taxonomy" id="504805"/>
    <lineage>
        <taxon>Bacteria</taxon>
        <taxon>Bacillati</taxon>
        <taxon>Actinomycetota</taxon>
        <taxon>Actinomycetes</taxon>
        <taxon>Streptosporangiales</taxon>
        <taxon>Streptosporangiaceae</taxon>
        <taxon>Sinosporangium</taxon>
    </lineage>
</organism>
<keyword evidence="2" id="KW-1133">Transmembrane helix</keyword>
<feature type="transmembrane region" description="Helical" evidence="2">
    <location>
        <begin position="68"/>
        <end position="88"/>
    </location>
</feature>
<feature type="transmembrane region" description="Helical" evidence="2">
    <location>
        <begin position="378"/>
        <end position="399"/>
    </location>
</feature>
<sequence length="697" mass="69098">MAVPPIERRQAVAVSAVGPSRVLPSSVSNVVLVLLIALALPLAIVTVPNTASFVSALLPPGVERVALLRAHGLALPVMAVTVPLVAALMRAVSPAPIMVVGLALMALADAAGGFADSTLLVGLVRGLHGLGAGLLVPASLVAAWGCAGYVKVVWVAALSTGLVSAQALALWPIDAVTSWRVTLQPYPLVTGVALALAAVHLILWLRSPRRAATDQADDEAGPATEAVTEAATAETAKSGRPLVAVLPALAVGGLAVGTTYGWSANLVLVTAGLSLVAFLVLASLADRRQAAFLMVAVGAVILPTTAQVTSVELRGLGGPGLSGLWMSFAVAVAAAVVAAVVAIRLTADRAPALVWSGLLLLVAGLVSVRVMVPAEDGLPMTVPLTLVAAGAALALMASLRVVGLQSALWALSLCFPSLLAGYMLGTGIQLAHLRDVVSTQGIVDALVGAVHLWALVAGFLVIAVVILGASLSRRSASGAPFAGEAGTPAVPDGMLPAPVAASQTAPQTASQTAPPAVRHEPAQAPLNPLPGAGGAWSPATGGAERDGLVGNSPARHGIPSDRLVNRDLATAAPLEASARRAGERSGQDILVAGGPSAAFEALNGQGHEQGHRQGHRRGRPATDSTERLTERDILFASGGPGSAGVAGAGGGAVPPGAVLPGAAPAGPTLPGGVPGSSAGTGQPGLSAEKEGGPGQGR</sequence>
<keyword evidence="2" id="KW-0812">Transmembrane</keyword>
<feature type="transmembrane region" description="Helical" evidence="2">
    <location>
        <begin position="30"/>
        <end position="48"/>
    </location>
</feature>
<name>A0A1G8JLK5_9ACTN</name>
<feature type="compositionally biased region" description="Low complexity" evidence="1">
    <location>
        <begin position="496"/>
        <end position="516"/>
    </location>
</feature>
<feature type="compositionally biased region" description="Low complexity" evidence="1">
    <location>
        <begin position="654"/>
        <end position="671"/>
    </location>
</feature>
<feature type="region of interest" description="Disordered" evidence="1">
    <location>
        <begin position="605"/>
        <end position="627"/>
    </location>
</feature>
<evidence type="ECO:0000313" key="3">
    <source>
        <dbReference type="EMBL" id="SDI32164.1"/>
    </source>
</evidence>
<evidence type="ECO:0000256" key="1">
    <source>
        <dbReference type="SAM" id="MobiDB-lite"/>
    </source>
</evidence>
<keyword evidence="2" id="KW-0472">Membrane</keyword>
<feature type="transmembrane region" description="Helical" evidence="2">
    <location>
        <begin position="352"/>
        <end position="372"/>
    </location>
</feature>
<feature type="transmembrane region" description="Helical" evidence="2">
    <location>
        <begin position="445"/>
        <end position="467"/>
    </location>
</feature>
<dbReference type="RefSeq" id="WP_143020477.1">
    <property type="nucleotide sequence ID" value="NZ_FNCN01000044.1"/>
</dbReference>
<gene>
    <name evidence="3" type="ORF">SAMN05421505_1446</name>
</gene>
<feature type="transmembrane region" description="Helical" evidence="2">
    <location>
        <begin position="185"/>
        <end position="205"/>
    </location>
</feature>
<feature type="transmembrane region" description="Helical" evidence="2">
    <location>
        <begin position="266"/>
        <end position="284"/>
    </location>
</feature>
<feature type="region of interest" description="Disordered" evidence="1">
    <location>
        <begin position="653"/>
        <end position="697"/>
    </location>
</feature>
<feature type="transmembrane region" description="Helical" evidence="2">
    <location>
        <begin position="406"/>
        <end position="425"/>
    </location>
</feature>
<dbReference type="AlphaFoldDB" id="A0A1G8JLK5"/>
<feature type="region of interest" description="Disordered" evidence="1">
    <location>
        <begin position="492"/>
        <end position="564"/>
    </location>
</feature>
<reference evidence="3 4" key="1">
    <citation type="submission" date="2016-10" db="EMBL/GenBank/DDBJ databases">
        <authorList>
            <person name="de Groot N.N."/>
        </authorList>
    </citation>
    <scope>NUCLEOTIDE SEQUENCE [LARGE SCALE GENOMIC DNA]</scope>
    <source>
        <strain evidence="3 4">CPCC 201354</strain>
    </source>
</reference>
<dbReference type="STRING" id="504805.SAMN05421505_1446"/>
<keyword evidence="4" id="KW-1185">Reference proteome</keyword>
<feature type="transmembrane region" description="Helical" evidence="2">
    <location>
        <begin position="152"/>
        <end position="173"/>
    </location>
</feature>
<feature type="transmembrane region" description="Helical" evidence="2">
    <location>
        <begin position="323"/>
        <end position="345"/>
    </location>
</feature>
<feature type="transmembrane region" description="Helical" evidence="2">
    <location>
        <begin position="242"/>
        <end position="260"/>
    </location>
</feature>
<evidence type="ECO:0000256" key="2">
    <source>
        <dbReference type="SAM" id="Phobius"/>
    </source>
</evidence>
<dbReference type="OrthoDB" id="3543969at2"/>
<proteinExistence type="predicted"/>
<feature type="transmembrane region" description="Helical" evidence="2">
    <location>
        <begin position="127"/>
        <end position="145"/>
    </location>
</feature>
<dbReference type="EMBL" id="FNCN01000044">
    <property type="protein sequence ID" value="SDI32164.1"/>
    <property type="molecule type" value="Genomic_DNA"/>
</dbReference>
<evidence type="ECO:0008006" key="5">
    <source>
        <dbReference type="Google" id="ProtNLM"/>
    </source>
</evidence>
<dbReference type="Proteomes" id="UP000198923">
    <property type="component" value="Unassembled WGS sequence"/>
</dbReference>
<protein>
    <recommendedName>
        <fullName evidence="5">Major Facilitator Superfamily protein</fullName>
    </recommendedName>
</protein>
<accession>A0A1G8JLK5</accession>
<evidence type="ECO:0000313" key="4">
    <source>
        <dbReference type="Proteomes" id="UP000198923"/>
    </source>
</evidence>
<feature type="transmembrane region" description="Helical" evidence="2">
    <location>
        <begin position="95"/>
        <end position="115"/>
    </location>
</feature>